<feature type="transmembrane region" description="Helical" evidence="1">
    <location>
        <begin position="27"/>
        <end position="46"/>
    </location>
</feature>
<keyword evidence="1" id="KW-0472">Membrane</keyword>
<comment type="caution">
    <text evidence="2">The sequence shown here is derived from an EMBL/GenBank/DDBJ whole genome shotgun (WGS) entry which is preliminary data.</text>
</comment>
<dbReference type="EMBL" id="JACIFF010000001">
    <property type="protein sequence ID" value="MBB4077810.1"/>
    <property type="molecule type" value="Genomic_DNA"/>
</dbReference>
<feature type="transmembrane region" description="Helical" evidence="1">
    <location>
        <begin position="58"/>
        <end position="79"/>
    </location>
</feature>
<dbReference type="Proteomes" id="UP000576209">
    <property type="component" value="Unassembled WGS sequence"/>
</dbReference>
<reference evidence="2 3" key="1">
    <citation type="submission" date="2020-08" db="EMBL/GenBank/DDBJ databases">
        <title>Genomic Encyclopedia of Type Strains, Phase IV (KMG-IV): sequencing the most valuable type-strain genomes for metagenomic binning, comparative biology and taxonomic classification.</title>
        <authorList>
            <person name="Goeker M."/>
        </authorList>
    </citation>
    <scope>NUCLEOTIDE SEQUENCE [LARGE SCALE GENOMIC DNA]</scope>
    <source>
        <strain evidence="2 3">DSM 105137</strain>
    </source>
</reference>
<evidence type="ECO:0000256" key="1">
    <source>
        <dbReference type="SAM" id="Phobius"/>
    </source>
</evidence>
<accession>A0A840DY04</accession>
<protein>
    <recommendedName>
        <fullName evidence="4">NADH dehydrogenase subunit 4</fullName>
    </recommendedName>
</protein>
<keyword evidence="3" id="KW-1185">Reference proteome</keyword>
<name>A0A840DY04_9BACT</name>
<keyword evidence="1" id="KW-1133">Transmembrane helix</keyword>
<organism evidence="2 3">
    <name type="scientific">Neolewinella aquimaris</name>
    <dbReference type="NCBI Taxonomy" id="1835722"/>
    <lineage>
        <taxon>Bacteria</taxon>
        <taxon>Pseudomonadati</taxon>
        <taxon>Bacteroidota</taxon>
        <taxon>Saprospiria</taxon>
        <taxon>Saprospirales</taxon>
        <taxon>Lewinellaceae</taxon>
        <taxon>Neolewinella</taxon>
    </lineage>
</organism>
<dbReference type="RefSeq" id="WP_183494049.1">
    <property type="nucleotide sequence ID" value="NZ_JACIFF010000001.1"/>
</dbReference>
<sequence length="86" mass="9640">MNFALLLIAQLIFYSLLMLYDEYAGTLLAVILGAICLAIWGLSHVVEWVQPSRVTRDYYTYLITGWLAPLLALTAFIALRGGVGWM</sequence>
<evidence type="ECO:0000313" key="2">
    <source>
        <dbReference type="EMBL" id="MBB4077810.1"/>
    </source>
</evidence>
<keyword evidence="1" id="KW-0812">Transmembrane</keyword>
<proteinExistence type="predicted"/>
<gene>
    <name evidence="2" type="ORF">GGR28_000411</name>
</gene>
<evidence type="ECO:0008006" key="4">
    <source>
        <dbReference type="Google" id="ProtNLM"/>
    </source>
</evidence>
<dbReference type="AlphaFoldDB" id="A0A840DY04"/>
<evidence type="ECO:0000313" key="3">
    <source>
        <dbReference type="Proteomes" id="UP000576209"/>
    </source>
</evidence>